<dbReference type="STRING" id="117157.SAMN04489717_1530"/>
<feature type="domain" description="HTH arsR-type" evidence="1">
    <location>
        <begin position="28"/>
        <end position="114"/>
    </location>
</feature>
<dbReference type="InterPro" id="IPR001845">
    <property type="entry name" value="HTH_ArsR_DNA-bd_dom"/>
</dbReference>
<dbReference type="Pfam" id="PF12840">
    <property type="entry name" value="HTH_20"/>
    <property type="match status" value="1"/>
</dbReference>
<dbReference type="GO" id="GO:0003700">
    <property type="term" value="F:DNA-binding transcription factor activity"/>
    <property type="evidence" value="ECO:0007669"/>
    <property type="project" value="InterPro"/>
</dbReference>
<dbReference type="EMBL" id="LT629732">
    <property type="protein sequence ID" value="SDS07343.1"/>
    <property type="molecule type" value="Genomic_DNA"/>
</dbReference>
<evidence type="ECO:0000313" key="2">
    <source>
        <dbReference type="EMBL" id="SDS07343.1"/>
    </source>
</evidence>
<organism evidence="2 3">
    <name type="scientific">Actinopolymorpha singaporensis</name>
    <dbReference type="NCBI Taxonomy" id="117157"/>
    <lineage>
        <taxon>Bacteria</taxon>
        <taxon>Bacillati</taxon>
        <taxon>Actinomycetota</taxon>
        <taxon>Actinomycetes</taxon>
        <taxon>Propionibacteriales</taxon>
        <taxon>Actinopolymorphaceae</taxon>
        <taxon>Actinopolymorpha</taxon>
    </lineage>
</organism>
<name>A0A1H1P857_9ACTN</name>
<sequence length="205" mass="22821">MPRSLGKFRLAGMSKPSSAAQSRELDLRSLRALAHPLRVEILQTLSTDGPSTSARLAARIGVRSGSTSWHLAKLAEAGLVVEDPERGTLRERWWQAASPGWWMDAATYLGDEQTNVEATLVLGSVIRQHLRRAEQFLGEEWPEEWRRAWILETSLPLRLTPRGLTELGERLRGVLGEFTARPDDEGAETVLVQIHGFPVHGESGR</sequence>
<evidence type="ECO:0000259" key="1">
    <source>
        <dbReference type="SMART" id="SM00418"/>
    </source>
</evidence>
<dbReference type="InterPro" id="IPR036388">
    <property type="entry name" value="WH-like_DNA-bd_sf"/>
</dbReference>
<accession>A0A1H1P857</accession>
<proteinExistence type="predicted"/>
<gene>
    <name evidence="2" type="ORF">SAMN04489717_1530</name>
</gene>
<dbReference type="SUPFAM" id="SSF46785">
    <property type="entry name" value="Winged helix' DNA-binding domain"/>
    <property type="match status" value="1"/>
</dbReference>
<dbReference type="InterPro" id="IPR036390">
    <property type="entry name" value="WH_DNA-bd_sf"/>
</dbReference>
<protein>
    <submittedName>
        <fullName evidence="2">Helix-turn-helix domain-containing protein</fullName>
    </submittedName>
</protein>
<dbReference type="CDD" id="cd00090">
    <property type="entry name" value="HTH_ARSR"/>
    <property type="match status" value="1"/>
</dbReference>
<dbReference type="Gene3D" id="1.10.10.10">
    <property type="entry name" value="Winged helix-like DNA-binding domain superfamily/Winged helix DNA-binding domain"/>
    <property type="match status" value="1"/>
</dbReference>
<dbReference type="Proteomes" id="UP000198983">
    <property type="component" value="Chromosome I"/>
</dbReference>
<dbReference type="SMART" id="SM00418">
    <property type="entry name" value="HTH_ARSR"/>
    <property type="match status" value="1"/>
</dbReference>
<evidence type="ECO:0000313" key="3">
    <source>
        <dbReference type="Proteomes" id="UP000198983"/>
    </source>
</evidence>
<dbReference type="InterPro" id="IPR011991">
    <property type="entry name" value="ArsR-like_HTH"/>
</dbReference>
<dbReference type="AlphaFoldDB" id="A0A1H1P857"/>
<keyword evidence="3" id="KW-1185">Reference proteome</keyword>
<reference evidence="2 3" key="1">
    <citation type="submission" date="2016-10" db="EMBL/GenBank/DDBJ databases">
        <authorList>
            <person name="de Groot N.N."/>
        </authorList>
    </citation>
    <scope>NUCLEOTIDE SEQUENCE [LARGE SCALE GENOMIC DNA]</scope>
    <source>
        <strain evidence="2 3">DSM 22024</strain>
    </source>
</reference>